<name>A0ABW8L9V8_9GAMM</name>
<proteinExistence type="predicted"/>
<gene>
    <name evidence="1" type="ORF">ACI2I3_10145</name>
</gene>
<keyword evidence="2" id="KW-1185">Reference proteome</keyword>
<accession>A0ABW8L9V8</accession>
<evidence type="ECO:0008006" key="3">
    <source>
        <dbReference type="Google" id="ProtNLM"/>
    </source>
</evidence>
<protein>
    <recommendedName>
        <fullName evidence="3">Virion structural protein</fullName>
    </recommendedName>
</protein>
<evidence type="ECO:0000313" key="2">
    <source>
        <dbReference type="Proteomes" id="UP001620234"/>
    </source>
</evidence>
<organism evidence="1 2">
    <name type="scientific">Psychrobacter namhaensis</name>
    <dbReference type="NCBI Taxonomy" id="292734"/>
    <lineage>
        <taxon>Bacteria</taxon>
        <taxon>Pseudomonadati</taxon>
        <taxon>Pseudomonadota</taxon>
        <taxon>Gammaproteobacteria</taxon>
        <taxon>Moraxellales</taxon>
        <taxon>Moraxellaceae</taxon>
        <taxon>Psychrobacter</taxon>
    </lineage>
</organism>
<dbReference type="EMBL" id="JBJDPD010000020">
    <property type="protein sequence ID" value="MFK4001695.1"/>
    <property type="molecule type" value="Genomic_DNA"/>
</dbReference>
<dbReference type="Proteomes" id="UP001620234">
    <property type="component" value="Unassembled WGS sequence"/>
</dbReference>
<dbReference type="RefSeq" id="WP_404672277.1">
    <property type="nucleotide sequence ID" value="NZ_JBJDPD010000020.1"/>
</dbReference>
<sequence length="223" mass="24878">MAEGFEVTDDFGRKQVLDSAPLLSFSHKITGATETNRIYISQQLPLALSPADGYVLLTRLRTADRYTGAEYYEDLPNNKIMYKTRTVGTGDVFVFGRDIPPAAADYGLEVFNLSGDLVFSSNQKPLKLLDVVSISDIRQTLTTINGRRTYWNKDYGGKQCAAIYIQGPIWGEDPYFMTAGFAKRGNTYAFEAAPEERDDAIFDYTTIVSAWGLQALIVDVTNY</sequence>
<reference evidence="1 2" key="1">
    <citation type="submission" date="2024-11" db="EMBL/GenBank/DDBJ databases">
        <title>The Natural Products Discovery Center: Release of the First 8490 Sequenced Strains for Exploring Actinobacteria Biosynthetic Diversity.</title>
        <authorList>
            <person name="Kalkreuter E."/>
            <person name="Kautsar S.A."/>
            <person name="Yang D."/>
            <person name="Bader C.D."/>
            <person name="Teijaro C.N."/>
            <person name="Fluegel L."/>
            <person name="Davis C.M."/>
            <person name="Simpson J.R."/>
            <person name="Lauterbach L."/>
            <person name="Steele A.D."/>
            <person name="Gui C."/>
            <person name="Meng S."/>
            <person name="Li G."/>
            <person name="Viehrig K."/>
            <person name="Ye F."/>
            <person name="Su P."/>
            <person name="Kiefer A.F."/>
            <person name="Nichols A."/>
            <person name="Cepeda A.J."/>
            <person name="Yan W."/>
            <person name="Fan B."/>
            <person name="Jiang Y."/>
            <person name="Adhikari A."/>
            <person name="Zheng C.-J."/>
            <person name="Schuster L."/>
            <person name="Cowan T.M."/>
            <person name="Smanski M.J."/>
            <person name="Chevrette M.G."/>
            <person name="De Carvalho L.P.S."/>
            <person name="Shen B."/>
        </authorList>
    </citation>
    <scope>NUCLEOTIDE SEQUENCE [LARGE SCALE GENOMIC DNA]</scope>
    <source>
        <strain evidence="1 2">NPDC077433</strain>
    </source>
</reference>
<evidence type="ECO:0000313" key="1">
    <source>
        <dbReference type="EMBL" id="MFK4001695.1"/>
    </source>
</evidence>
<comment type="caution">
    <text evidence="1">The sequence shown here is derived from an EMBL/GenBank/DDBJ whole genome shotgun (WGS) entry which is preliminary data.</text>
</comment>